<dbReference type="EMBL" id="CADCVT010000292">
    <property type="protein sequence ID" value="CAA9517160.1"/>
    <property type="molecule type" value="Genomic_DNA"/>
</dbReference>
<feature type="compositionally biased region" description="Low complexity" evidence="1">
    <location>
        <begin position="53"/>
        <end position="63"/>
    </location>
</feature>
<accession>A0A6J4TA90</accession>
<feature type="non-terminal residue" evidence="2">
    <location>
        <position position="202"/>
    </location>
</feature>
<protein>
    <submittedName>
        <fullName evidence="2">Uncharacterized protein</fullName>
    </submittedName>
</protein>
<evidence type="ECO:0000256" key="1">
    <source>
        <dbReference type="SAM" id="MobiDB-lite"/>
    </source>
</evidence>
<gene>
    <name evidence="2" type="ORF">AVDCRST_MAG85-2684</name>
</gene>
<feature type="compositionally biased region" description="Basic residues" evidence="1">
    <location>
        <begin position="29"/>
        <end position="52"/>
    </location>
</feature>
<organism evidence="2">
    <name type="scientific">uncultured Solirubrobacteraceae bacterium</name>
    <dbReference type="NCBI Taxonomy" id="1162706"/>
    <lineage>
        <taxon>Bacteria</taxon>
        <taxon>Bacillati</taxon>
        <taxon>Actinomycetota</taxon>
        <taxon>Thermoleophilia</taxon>
        <taxon>Solirubrobacterales</taxon>
        <taxon>Solirubrobacteraceae</taxon>
        <taxon>environmental samples</taxon>
    </lineage>
</organism>
<proteinExistence type="predicted"/>
<feature type="non-terminal residue" evidence="2">
    <location>
        <position position="1"/>
    </location>
</feature>
<evidence type="ECO:0000313" key="2">
    <source>
        <dbReference type="EMBL" id="CAA9517160.1"/>
    </source>
</evidence>
<feature type="compositionally biased region" description="Basic residues" evidence="1">
    <location>
        <begin position="87"/>
        <end position="103"/>
    </location>
</feature>
<name>A0A6J4TA90_9ACTN</name>
<dbReference type="AlphaFoldDB" id="A0A6J4TA90"/>
<reference evidence="2" key="1">
    <citation type="submission" date="2020-02" db="EMBL/GenBank/DDBJ databases">
        <authorList>
            <person name="Meier V. D."/>
        </authorList>
    </citation>
    <scope>NUCLEOTIDE SEQUENCE</scope>
    <source>
        <strain evidence="2">AVDCRST_MAG85</strain>
    </source>
</reference>
<feature type="region of interest" description="Disordered" evidence="1">
    <location>
        <begin position="18"/>
        <end position="202"/>
    </location>
</feature>
<sequence length="202" mass="22142">GERRTAVAFAPAVALARGAPMAPVPGAHDRRRAAARRAADRRRRRHRSRPRAAARVLLQPPRAGGRRPARVDAPAPSPPRPAEGRGRRLRRRRAARPRHGGVPRRRDPPSPAAEGRRARPRRPAGGCSPFHRHAGAAGVPPGRGDLGHDQARRRLLPHVRARTEPEAVVLRVRRHERIAARDHGRHGSALQPRLQPTGDDGV</sequence>